<dbReference type="KEGG" id="mtr:25484072"/>
<dbReference type="SUPFAM" id="SSF48452">
    <property type="entry name" value="TPR-like"/>
    <property type="match status" value="1"/>
</dbReference>
<feature type="repeat" description="PPR" evidence="2">
    <location>
        <begin position="595"/>
        <end position="629"/>
    </location>
</feature>
<evidence type="ECO:0000256" key="2">
    <source>
        <dbReference type="PROSITE-ProRule" id="PRU00708"/>
    </source>
</evidence>
<dbReference type="Pfam" id="PF01535">
    <property type="entry name" value="PPR"/>
    <property type="match status" value="4"/>
</dbReference>
<feature type="repeat" description="PPR" evidence="2">
    <location>
        <begin position="258"/>
        <end position="292"/>
    </location>
</feature>
<gene>
    <name evidence="5" type="primary">25484072</name>
    <name evidence="3" type="ordered locus">MTR_1g067280</name>
    <name evidence="4" type="ORF">MtrunA17_Chr1g0181931</name>
</gene>
<feature type="repeat" description="PPR" evidence="2">
    <location>
        <begin position="493"/>
        <end position="528"/>
    </location>
</feature>
<dbReference type="Proteomes" id="UP000265566">
    <property type="component" value="Chromosome 1"/>
</dbReference>
<dbReference type="InterPro" id="IPR046960">
    <property type="entry name" value="PPR_At4g14850-like_plant"/>
</dbReference>
<dbReference type="Pfam" id="PF20431">
    <property type="entry name" value="E_motif"/>
    <property type="match status" value="1"/>
</dbReference>
<dbReference type="GO" id="GO:0003723">
    <property type="term" value="F:RNA binding"/>
    <property type="evidence" value="ECO:0007669"/>
    <property type="project" value="InterPro"/>
</dbReference>
<evidence type="ECO:0000313" key="3">
    <source>
        <dbReference type="EMBL" id="KEH42318.1"/>
    </source>
</evidence>
<dbReference type="AlphaFoldDB" id="A0A072VLN0"/>
<dbReference type="NCBIfam" id="TIGR00756">
    <property type="entry name" value="PPR"/>
    <property type="match status" value="6"/>
</dbReference>
<sequence>MKPARIIVLRNAHGEGRRIRNPLALNEQFQTQSTLKTNLLKTHGGGLDIAAYGSAIQHCTNHRLIRQGKQLHARFFPFAITPDNFIATKLITFYAKSNLIRNARNVFDKIPHKNSFSWNSMIIAYTSKSLFNDALSLFASFVSSTDNNVSPDNFTMTSILKTLALSSSVCYKSAKQIHCSALLRGFYSDVCVLNALVTCYCRCGRIEIARKVFDEMTERDIVTWNAMIGGYSQSGFYEECKRLYLEMLGLEGKGILPNAVTIGSVMQACGQSKDLSFGMEVHRFMKDDGIETDVFLCNAIIAMYAKCGSLNYARELFDEMGEKDEVSYRSIISGYMINGFVDEALDVLKGIENPGLSTWNDVIPGMVQNNQFERALDLVREMPGFGLNLKPNVVTLSSIIPLFSYFSNLRGLKEVHGYAIRRSYDQNIYVATAIVDSYAKLGFIHLARRVFDQSQSRSLIIWTSIIYAYASHGDASLALGLYNQMLDRGIQPDPVTLTSVLTACAHSGLVNEAWDVFNAMPSKHGIQPVVEHYACMVGVLSRAGKLSEAEKFISKMPFEPTAKVWGALLNGASIYDDVEIGKFACDHLFEIEPEHTGNYIIMANLYSRAGRWEEARKIRERMEKTGSPKIRGSSWIETSGKLLGFIAKDMSNEMSDEIYALLKGLLGLMREEGYILQEELDYEM</sequence>
<evidence type="ECO:0000313" key="4">
    <source>
        <dbReference type="EMBL" id="RHN79859.1"/>
    </source>
</evidence>
<feature type="repeat" description="PPR" evidence="2">
    <location>
        <begin position="293"/>
        <end position="327"/>
    </location>
</feature>
<reference evidence="5" key="3">
    <citation type="submission" date="2015-04" db="UniProtKB">
        <authorList>
            <consortium name="EnsemblPlants"/>
        </authorList>
    </citation>
    <scope>IDENTIFICATION</scope>
    <source>
        <strain evidence="5">cv. Jemalong A17</strain>
    </source>
</reference>
<evidence type="ECO:0000256" key="1">
    <source>
        <dbReference type="ARBA" id="ARBA00022737"/>
    </source>
</evidence>
<dbReference type="InterPro" id="IPR011990">
    <property type="entry name" value="TPR-like_helical_dom_sf"/>
</dbReference>
<evidence type="ECO:0000313" key="6">
    <source>
        <dbReference type="Proteomes" id="UP000002051"/>
    </source>
</evidence>
<proteinExistence type="predicted"/>
<dbReference type="STRING" id="3880.A0A072VLN0"/>
<reference evidence="3 6" key="2">
    <citation type="journal article" date="2014" name="BMC Genomics">
        <title>An improved genome release (version Mt4.0) for the model legume Medicago truncatula.</title>
        <authorList>
            <person name="Tang H."/>
            <person name="Krishnakumar V."/>
            <person name="Bidwell S."/>
            <person name="Rosen B."/>
            <person name="Chan A."/>
            <person name="Zhou S."/>
            <person name="Gentzbittel L."/>
            <person name="Childs K.L."/>
            <person name="Yandell M."/>
            <person name="Gundlach H."/>
            <person name="Mayer K.F."/>
            <person name="Schwartz D.C."/>
            <person name="Town C.D."/>
        </authorList>
    </citation>
    <scope>GENOME REANNOTATION</scope>
    <source>
        <strain evidence="3">A17</strain>
        <strain evidence="5 6">cv. Jemalong A17</strain>
    </source>
</reference>
<keyword evidence="1" id="KW-0677">Repeat</keyword>
<dbReference type="PANTHER" id="PTHR24015:SF96">
    <property type="entry name" value="PENTATRICOPEPTIDE REPEAT-CONTAINING PROTEIN CRR2, CHLOROPLASTIC"/>
    <property type="match status" value="1"/>
</dbReference>
<keyword evidence="6" id="KW-1185">Reference proteome</keyword>
<organism evidence="3 6">
    <name type="scientific">Medicago truncatula</name>
    <name type="common">Barrel medic</name>
    <name type="synonym">Medicago tribuloides</name>
    <dbReference type="NCBI Taxonomy" id="3880"/>
    <lineage>
        <taxon>Eukaryota</taxon>
        <taxon>Viridiplantae</taxon>
        <taxon>Streptophyta</taxon>
        <taxon>Embryophyta</taxon>
        <taxon>Tracheophyta</taxon>
        <taxon>Spermatophyta</taxon>
        <taxon>Magnoliopsida</taxon>
        <taxon>eudicotyledons</taxon>
        <taxon>Gunneridae</taxon>
        <taxon>Pentapetalae</taxon>
        <taxon>rosids</taxon>
        <taxon>fabids</taxon>
        <taxon>Fabales</taxon>
        <taxon>Fabaceae</taxon>
        <taxon>Papilionoideae</taxon>
        <taxon>50 kb inversion clade</taxon>
        <taxon>NPAAA clade</taxon>
        <taxon>Hologalegina</taxon>
        <taxon>IRL clade</taxon>
        <taxon>Trifolieae</taxon>
        <taxon>Medicago</taxon>
    </lineage>
</organism>
<reference evidence="4" key="5">
    <citation type="journal article" date="2018" name="Nat. Plants">
        <title>Whole-genome landscape of Medicago truncatula symbiotic genes.</title>
        <authorList>
            <person name="Pecrix Y."/>
            <person name="Gamas P."/>
            <person name="Carrere S."/>
        </authorList>
    </citation>
    <scope>NUCLEOTIDE SEQUENCE</scope>
    <source>
        <tissue evidence="4">Leaves</tissue>
    </source>
</reference>
<reference evidence="7" key="4">
    <citation type="journal article" date="2018" name="Nat. Plants">
        <title>Whole-genome landscape of Medicago truncatula symbiotic genes.</title>
        <authorList>
            <person name="Pecrix Y."/>
            <person name="Staton S.E."/>
            <person name="Sallet E."/>
            <person name="Lelandais-Briere C."/>
            <person name="Moreau S."/>
            <person name="Carrere S."/>
            <person name="Blein T."/>
            <person name="Jardinaud M.F."/>
            <person name="Latrasse D."/>
            <person name="Zouine M."/>
            <person name="Zahm M."/>
            <person name="Kreplak J."/>
            <person name="Mayjonade B."/>
            <person name="Satge C."/>
            <person name="Perez M."/>
            <person name="Cauet S."/>
            <person name="Marande W."/>
            <person name="Chantry-Darmon C."/>
            <person name="Lopez-Roques C."/>
            <person name="Bouchez O."/>
            <person name="Berard A."/>
            <person name="Debelle F."/>
            <person name="Munos S."/>
            <person name="Bendahmane A."/>
            <person name="Berges H."/>
            <person name="Niebel A."/>
            <person name="Buitink J."/>
            <person name="Frugier F."/>
            <person name="Benhamed M."/>
            <person name="Crespi M."/>
            <person name="Gouzy J."/>
            <person name="Gamas P."/>
        </authorList>
    </citation>
    <scope>NUCLEOTIDE SEQUENCE [LARGE SCALE GENOMIC DNA]</scope>
    <source>
        <strain evidence="7">cv. Jemalong A17</strain>
    </source>
</reference>
<evidence type="ECO:0000313" key="7">
    <source>
        <dbReference type="Proteomes" id="UP000265566"/>
    </source>
</evidence>
<dbReference type="FunFam" id="1.25.40.10:FF:000090">
    <property type="entry name" value="Pentatricopeptide repeat-containing protein, chloroplastic"/>
    <property type="match status" value="1"/>
</dbReference>
<dbReference type="Pfam" id="PF13812">
    <property type="entry name" value="PPR_3"/>
    <property type="match status" value="1"/>
</dbReference>
<dbReference type="EnsemblPlants" id="KEH42318">
    <property type="protein sequence ID" value="KEH42318"/>
    <property type="gene ID" value="MTR_1g067280"/>
</dbReference>
<dbReference type="InterPro" id="IPR046848">
    <property type="entry name" value="E_motif"/>
</dbReference>
<dbReference type="Proteomes" id="UP000002051">
    <property type="component" value="Unassembled WGS sequence"/>
</dbReference>
<name>A0A072VLN0_MEDTR</name>
<feature type="repeat" description="PPR" evidence="2">
    <location>
        <begin position="355"/>
        <end position="389"/>
    </location>
</feature>
<dbReference type="Gramene" id="rna3707">
    <property type="protein sequence ID" value="RHN79859.1"/>
    <property type="gene ID" value="gene3707"/>
</dbReference>
<protein>
    <submittedName>
        <fullName evidence="3">PPR containing plant-like protein</fullName>
    </submittedName>
    <submittedName>
        <fullName evidence="4">Putative tetratricopeptide-like helical domain-containing protein</fullName>
    </submittedName>
</protein>
<dbReference type="InterPro" id="IPR002885">
    <property type="entry name" value="PPR_rpt"/>
</dbReference>
<dbReference type="EMBL" id="CM001217">
    <property type="protein sequence ID" value="KEH42318.1"/>
    <property type="molecule type" value="Genomic_DNA"/>
</dbReference>
<evidence type="ECO:0000313" key="5">
    <source>
        <dbReference type="EnsemblPlants" id="KEH42318"/>
    </source>
</evidence>
<dbReference type="EMBL" id="PSQE01000001">
    <property type="protein sequence ID" value="RHN79859.1"/>
    <property type="molecule type" value="Genomic_DNA"/>
</dbReference>
<dbReference type="GO" id="GO:0009451">
    <property type="term" value="P:RNA modification"/>
    <property type="evidence" value="ECO:0007669"/>
    <property type="project" value="InterPro"/>
</dbReference>
<dbReference type="Gene3D" id="1.25.40.10">
    <property type="entry name" value="Tetratricopeptide repeat domain"/>
    <property type="match status" value="5"/>
</dbReference>
<dbReference type="OrthoDB" id="185373at2759"/>
<reference evidence="3 6" key="1">
    <citation type="journal article" date="2011" name="Nature">
        <title>The Medicago genome provides insight into the evolution of rhizobial symbioses.</title>
        <authorList>
            <person name="Young N.D."/>
            <person name="Debelle F."/>
            <person name="Oldroyd G.E."/>
            <person name="Geurts R."/>
            <person name="Cannon S.B."/>
            <person name="Udvardi M.K."/>
            <person name="Benedito V.A."/>
            <person name="Mayer K.F."/>
            <person name="Gouzy J."/>
            <person name="Schoof H."/>
            <person name="Van de Peer Y."/>
            <person name="Proost S."/>
            <person name="Cook D.R."/>
            <person name="Meyers B.C."/>
            <person name="Spannagl M."/>
            <person name="Cheung F."/>
            <person name="De Mita S."/>
            <person name="Krishnakumar V."/>
            <person name="Gundlach H."/>
            <person name="Zhou S."/>
            <person name="Mudge J."/>
            <person name="Bharti A.K."/>
            <person name="Murray J.D."/>
            <person name="Naoumkina M.A."/>
            <person name="Rosen B."/>
            <person name="Silverstein K.A."/>
            <person name="Tang H."/>
            <person name="Rombauts S."/>
            <person name="Zhao P.X."/>
            <person name="Zhou P."/>
            <person name="Barbe V."/>
            <person name="Bardou P."/>
            <person name="Bechner M."/>
            <person name="Bellec A."/>
            <person name="Berger A."/>
            <person name="Berges H."/>
            <person name="Bidwell S."/>
            <person name="Bisseling T."/>
            <person name="Choisne N."/>
            <person name="Couloux A."/>
            <person name="Denny R."/>
            <person name="Deshpande S."/>
            <person name="Dai X."/>
            <person name="Doyle J.J."/>
            <person name="Dudez A.M."/>
            <person name="Farmer A.D."/>
            <person name="Fouteau S."/>
            <person name="Franken C."/>
            <person name="Gibelin C."/>
            <person name="Gish J."/>
            <person name="Goldstein S."/>
            <person name="Gonzalez A.J."/>
            <person name="Green P.J."/>
            <person name="Hallab A."/>
            <person name="Hartog M."/>
            <person name="Hua A."/>
            <person name="Humphray S.J."/>
            <person name="Jeong D.H."/>
            <person name="Jing Y."/>
            <person name="Jocker A."/>
            <person name="Kenton S.M."/>
            <person name="Kim D.J."/>
            <person name="Klee K."/>
            <person name="Lai H."/>
            <person name="Lang C."/>
            <person name="Lin S."/>
            <person name="Macmil S.L."/>
            <person name="Magdelenat G."/>
            <person name="Matthews L."/>
            <person name="McCorrison J."/>
            <person name="Monaghan E.L."/>
            <person name="Mun J.H."/>
            <person name="Najar F.Z."/>
            <person name="Nicholson C."/>
            <person name="Noirot C."/>
            <person name="O'Bleness M."/>
            <person name="Paule C.R."/>
            <person name="Poulain J."/>
            <person name="Prion F."/>
            <person name="Qin B."/>
            <person name="Qu C."/>
            <person name="Retzel E.F."/>
            <person name="Riddle C."/>
            <person name="Sallet E."/>
            <person name="Samain S."/>
            <person name="Samson N."/>
            <person name="Sanders I."/>
            <person name="Saurat O."/>
            <person name="Scarpelli C."/>
            <person name="Schiex T."/>
            <person name="Segurens B."/>
            <person name="Severin A.J."/>
            <person name="Sherrier D.J."/>
            <person name="Shi R."/>
            <person name="Sims S."/>
            <person name="Singer S.R."/>
            <person name="Sinharoy S."/>
            <person name="Sterck L."/>
            <person name="Viollet A."/>
            <person name="Wang B.B."/>
            <person name="Wang K."/>
            <person name="Wang M."/>
            <person name="Wang X."/>
            <person name="Warfsmann J."/>
            <person name="Weissenbach J."/>
            <person name="White D.D."/>
            <person name="White J.D."/>
            <person name="Wiley G.B."/>
            <person name="Wincker P."/>
            <person name="Xing Y."/>
            <person name="Yang L."/>
            <person name="Yao Z."/>
            <person name="Ying F."/>
            <person name="Zhai J."/>
            <person name="Zhou L."/>
            <person name="Zuber A."/>
            <person name="Denarie J."/>
            <person name="Dixon R.A."/>
            <person name="May G.D."/>
            <person name="Schwartz D.C."/>
            <person name="Rogers J."/>
            <person name="Quetier F."/>
            <person name="Town C.D."/>
            <person name="Roe B.A."/>
        </authorList>
    </citation>
    <scope>NUCLEOTIDE SEQUENCE [LARGE SCALE GENOMIC DNA]</scope>
    <source>
        <strain evidence="3">A17</strain>
        <strain evidence="5 6">cv. Jemalong A17</strain>
    </source>
</reference>
<dbReference type="HOGENOM" id="CLU_002706_30_5_1"/>
<feature type="repeat" description="PPR" evidence="2">
    <location>
        <begin position="458"/>
        <end position="492"/>
    </location>
</feature>
<dbReference type="PROSITE" id="PS51375">
    <property type="entry name" value="PPR"/>
    <property type="match status" value="7"/>
</dbReference>
<feature type="repeat" description="PPR" evidence="2">
    <location>
        <begin position="189"/>
        <end position="223"/>
    </location>
</feature>
<dbReference type="Pfam" id="PF13041">
    <property type="entry name" value="PPR_2"/>
    <property type="match status" value="2"/>
</dbReference>
<dbReference type="Pfam" id="PF12854">
    <property type="entry name" value="PPR_1"/>
    <property type="match status" value="1"/>
</dbReference>
<accession>A0A072VLN0</accession>
<dbReference type="FunFam" id="1.25.40.10:FF:000344">
    <property type="entry name" value="Pentatricopeptide repeat-containing protein"/>
    <property type="match status" value="1"/>
</dbReference>
<dbReference type="PANTHER" id="PTHR24015">
    <property type="entry name" value="OS07G0578800 PROTEIN-RELATED"/>
    <property type="match status" value="1"/>
</dbReference>